<feature type="compositionally biased region" description="Basic and acidic residues" evidence="1">
    <location>
        <begin position="792"/>
        <end position="801"/>
    </location>
</feature>
<feature type="compositionally biased region" description="Basic and acidic residues" evidence="1">
    <location>
        <begin position="987"/>
        <end position="999"/>
    </location>
</feature>
<name>A0A9W8VNG9_9HYPO</name>
<feature type="compositionally biased region" description="Polar residues" evidence="1">
    <location>
        <begin position="949"/>
        <end position="966"/>
    </location>
</feature>
<feature type="compositionally biased region" description="Acidic residues" evidence="1">
    <location>
        <begin position="51"/>
        <end position="62"/>
    </location>
</feature>
<feature type="compositionally biased region" description="Basic residues" evidence="1">
    <location>
        <begin position="103"/>
        <end position="114"/>
    </location>
</feature>
<feature type="compositionally biased region" description="Pro residues" evidence="1">
    <location>
        <begin position="85"/>
        <end position="96"/>
    </location>
</feature>
<feature type="region of interest" description="Disordered" evidence="1">
    <location>
        <begin position="1047"/>
        <end position="1084"/>
    </location>
</feature>
<feature type="compositionally biased region" description="Polar residues" evidence="1">
    <location>
        <begin position="499"/>
        <end position="508"/>
    </location>
</feature>
<feature type="region of interest" description="Disordered" evidence="1">
    <location>
        <begin position="949"/>
        <end position="1010"/>
    </location>
</feature>
<feature type="compositionally biased region" description="Basic residues" evidence="1">
    <location>
        <begin position="124"/>
        <end position="135"/>
    </location>
</feature>
<keyword evidence="3" id="KW-1185">Reference proteome</keyword>
<feature type="compositionally biased region" description="Basic and acidic residues" evidence="1">
    <location>
        <begin position="255"/>
        <end position="264"/>
    </location>
</feature>
<feature type="compositionally biased region" description="Polar residues" evidence="1">
    <location>
        <begin position="919"/>
        <end position="936"/>
    </location>
</feature>
<comment type="caution">
    <text evidence="2">The sequence shown here is derived from an EMBL/GenBank/DDBJ whole genome shotgun (WGS) entry which is preliminary data.</text>
</comment>
<feature type="compositionally biased region" description="Polar residues" evidence="1">
    <location>
        <begin position="636"/>
        <end position="645"/>
    </location>
</feature>
<proteinExistence type="predicted"/>
<dbReference type="AlphaFoldDB" id="A0A9W8VNG9"/>
<accession>A0A9W8VNG9</accession>
<feature type="compositionally biased region" description="Low complexity" evidence="1">
    <location>
        <begin position="708"/>
        <end position="717"/>
    </location>
</feature>
<feature type="region of interest" description="Disordered" evidence="1">
    <location>
        <begin position="228"/>
        <end position="278"/>
    </location>
</feature>
<feature type="region of interest" description="Disordered" evidence="1">
    <location>
        <begin position="894"/>
        <end position="936"/>
    </location>
</feature>
<feature type="compositionally biased region" description="Basic and acidic residues" evidence="1">
    <location>
        <begin position="526"/>
        <end position="564"/>
    </location>
</feature>
<feature type="compositionally biased region" description="Polar residues" evidence="1">
    <location>
        <begin position="140"/>
        <end position="157"/>
    </location>
</feature>
<feature type="region of interest" description="Disordered" evidence="1">
    <location>
        <begin position="780"/>
        <end position="817"/>
    </location>
</feature>
<protein>
    <submittedName>
        <fullName evidence="2">Uncharacterized protein</fullName>
    </submittedName>
</protein>
<feature type="compositionally biased region" description="Polar residues" evidence="1">
    <location>
        <begin position="565"/>
        <end position="589"/>
    </location>
</feature>
<dbReference type="OrthoDB" id="5415512at2759"/>
<evidence type="ECO:0000313" key="2">
    <source>
        <dbReference type="EMBL" id="KAJ4271792.1"/>
    </source>
</evidence>
<sequence>MGLFSKTLRHRRRHRPNQDIDLLGAVFGLPFRREMEIGVNKSLRRMAVGYDSDDEHESESEDGYSSSSEDDHKHRQPTRRVSERPPTPHPVSPPSPSFSNKTSPKKRHHRRLHPKSPSLSSPRRSPRHHVSRSASRRSNVESLPSRQPISHVRTSATFPPRIPIHLSKPPCNIVQSSTFPVSSLNQSFVAPVSQPQQQVYFPNHLTYVPHQPSTLVKVHTPQYITTPVTRPATAQPPPSGPPALSVPLATSDNTRYPRREEKVRQPMSSSLHGHGLSEPLAKELQRIQKHIEAKMADLAEEPTSRVLRRDLRRLQGRLNSTLNKAIASDEKSYERQPSLSTFSNLSQSVGDQAAAKSDTVAPAGSVAEQVQVAENQQQRNPKAQRNESPQRILRHHFCTECGNIRSMLFHKRYPATSDQRKKPSLCESCREERFKRGVVHTYHYCFNCGSARSKDFHNKHPILPGEPILANYCGSCTAELKADGSLPETSVVGLKNSRAKMQQATPPASDSDEDLNSLTANRHRNYKDSQSKPRSEQEQAARPHRHTSEDGKARGRRPGPRDLKSSITSPETGPASPASTYYLSRNTGSSDRRAERKSSGHFSAEPSPHREEAKVPGNYQAPYIEDSHSAPYSREGTPSSVFNRTQADKKGKQRASEPVKTLIPELGLKSALVNERSSSDGYRKARDETSKESPRPREKSLESDRSDPSSSKSSSSKTVRFKQSVDIRTTLPWDGDAEFSEAETPCLRSPGSPLISRKKPALYNGNGYGEEEITNEYLHPHYGQPSIKSPRSYHEHLRTPDSFRPGTPSKGYSQGAFSKEFDRAEDWDSFKSPRYPFSDQYSDGNSFRGYYEAEEGFQEPASKTHDYDHRDQYMGSTASLPSYLSSGGGFSSYFKKSKSKNKASPAPPGNRASPCTPGHNFNETTTPCPGQSRCSSNVYTAFTDPDSYSVTDEGTAFEKSSGQSAGNPYYTPRKRRFPDFSFCHSPVRSEKSAKREHEQPSPAQSENFLWKNAFNPIPTVEEANSLGDFSPEGPNDLLEYNVITSISSSVGSEGDEEPSDQDKFDENIQENTSPHEKNALSSYF</sequence>
<feature type="region of interest" description="Disordered" evidence="1">
    <location>
        <begin position="851"/>
        <end position="879"/>
    </location>
</feature>
<feature type="compositionally biased region" description="Basic and acidic residues" evidence="1">
    <location>
        <begin position="677"/>
        <end position="707"/>
    </location>
</feature>
<feature type="compositionally biased region" description="Basic and acidic residues" evidence="1">
    <location>
        <begin position="646"/>
        <end position="657"/>
    </location>
</feature>
<feature type="region of interest" description="Disordered" evidence="1">
    <location>
        <begin position="497"/>
        <end position="516"/>
    </location>
</feature>
<feature type="region of interest" description="Disordered" evidence="1">
    <location>
        <begin position="521"/>
        <end position="760"/>
    </location>
</feature>
<evidence type="ECO:0000313" key="3">
    <source>
        <dbReference type="Proteomes" id="UP001152049"/>
    </source>
</evidence>
<feature type="region of interest" description="Disordered" evidence="1">
    <location>
        <begin position="50"/>
        <end position="163"/>
    </location>
</feature>
<feature type="compositionally biased region" description="Basic and acidic residues" evidence="1">
    <location>
        <begin position="862"/>
        <end position="872"/>
    </location>
</feature>
<gene>
    <name evidence="2" type="ORF">NW762_000498</name>
</gene>
<reference evidence="2" key="1">
    <citation type="submission" date="2022-09" db="EMBL/GenBank/DDBJ databases">
        <title>Fusarium specimens isolated from Avocado Roots.</title>
        <authorList>
            <person name="Stajich J."/>
            <person name="Roper C."/>
            <person name="Heimlech-Rivalta G."/>
        </authorList>
    </citation>
    <scope>NUCLEOTIDE SEQUENCE</scope>
    <source>
        <strain evidence="2">CF00136</strain>
    </source>
</reference>
<dbReference type="EMBL" id="JAOQAZ010000001">
    <property type="protein sequence ID" value="KAJ4271792.1"/>
    <property type="molecule type" value="Genomic_DNA"/>
</dbReference>
<evidence type="ECO:0000256" key="1">
    <source>
        <dbReference type="SAM" id="MobiDB-lite"/>
    </source>
</evidence>
<organism evidence="2 3">
    <name type="scientific">Fusarium torreyae</name>
    <dbReference type="NCBI Taxonomy" id="1237075"/>
    <lineage>
        <taxon>Eukaryota</taxon>
        <taxon>Fungi</taxon>
        <taxon>Dikarya</taxon>
        <taxon>Ascomycota</taxon>
        <taxon>Pezizomycotina</taxon>
        <taxon>Sordariomycetes</taxon>
        <taxon>Hypocreomycetidae</taxon>
        <taxon>Hypocreales</taxon>
        <taxon>Nectriaceae</taxon>
        <taxon>Fusarium</taxon>
    </lineage>
</organism>
<dbReference type="Proteomes" id="UP001152049">
    <property type="component" value="Unassembled WGS sequence"/>
</dbReference>